<organism evidence="1 2">
    <name type="scientific">Thalassiosira oceanica</name>
    <name type="common">Marine diatom</name>
    <dbReference type="NCBI Taxonomy" id="159749"/>
    <lineage>
        <taxon>Eukaryota</taxon>
        <taxon>Sar</taxon>
        <taxon>Stramenopiles</taxon>
        <taxon>Ochrophyta</taxon>
        <taxon>Bacillariophyta</taxon>
        <taxon>Coscinodiscophyceae</taxon>
        <taxon>Thalassiosirophycidae</taxon>
        <taxon>Thalassiosirales</taxon>
        <taxon>Thalassiosiraceae</taxon>
        <taxon>Thalassiosira</taxon>
    </lineage>
</organism>
<gene>
    <name evidence="1" type="ORF">THAOC_10836</name>
</gene>
<evidence type="ECO:0000313" key="1">
    <source>
        <dbReference type="EMBL" id="EJK68034.1"/>
    </source>
</evidence>
<proteinExistence type="predicted"/>
<dbReference type="Proteomes" id="UP000266841">
    <property type="component" value="Unassembled WGS sequence"/>
</dbReference>
<dbReference type="EMBL" id="AGNL01012176">
    <property type="protein sequence ID" value="EJK68034.1"/>
    <property type="molecule type" value="Genomic_DNA"/>
</dbReference>
<dbReference type="AlphaFoldDB" id="K0SST4"/>
<keyword evidence="2" id="KW-1185">Reference proteome</keyword>
<comment type="caution">
    <text evidence="1">The sequence shown here is derived from an EMBL/GenBank/DDBJ whole genome shotgun (WGS) entry which is preliminary data.</text>
</comment>
<sequence>MCVTQPRAGGALRRCMAGLKMKTALERAARPQEIQECSEVSRLLRLRRCTAGLKMKTALERAARPPEIQECSEVSEALKPS</sequence>
<reference evidence="1 2" key="1">
    <citation type="journal article" date="2012" name="Genome Biol.">
        <title>Genome and low-iron response of an oceanic diatom adapted to chronic iron limitation.</title>
        <authorList>
            <person name="Lommer M."/>
            <person name="Specht M."/>
            <person name="Roy A.S."/>
            <person name="Kraemer L."/>
            <person name="Andreson R."/>
            <person name="Gutowska M.A."/>
            <person name="Wolf J."/>
            <person name="Bergner S.V."/>
            <person name="Schilhabel M.B."/>
            <person name="Klostermeier U.C."/>
            <person name="Beiko R.G."/>
            <person name="Rosenstiel P."/>
            <person name="Hippler M."/>
            <person name="Laroche J."/>
        </authorList>
    </citation>
    <scope>NUCLEOTIDE SEQUENCE [LARGE SCALE GENOMIC DNA]</scope>
    <source>
        <strain evidence="1 2">CCMP1005</strain>
    </source>
</reference>
<protein>
    <submittedName>
        <fullName evidence="1">Uncharacterized protein</fullName>
    </submittedName>
</protein>
<accession>K0SST4</accession>
<evidence type="ECO:0000313" key="2">
    <source>
        <dbReference type="Proteomes" id="UP000266841"/>
    </source>
</evidence>
<name>K0SST4_THAOC</name>